<dbReference type="InterPro" id="IPR049537">
    <property type="entry name" value="RelB-like"/>
</dbReference>
<gene>
    <name evidence="1" type="ORF">H8E80_06650</name>
</gene>
<accession>A0A8J6T7Q7</accession>
<sequence>METQFVTDAQGKKTAVIIPFEDWERTEKAKDILEHVYLAGIIKERKGSKSTVNLDDLLNAEGLTRADLES</sequence>
<comment type="caution">
    <text evidence="1">The sequence shown here is derived from an EMBL/GenBank/DDBJ whole genome shotgun (WGS) entry which is preliminary data.</text>
</comment>
<proteinExistence type="predicted"/>
<dbReference type="Pfam" id="PF18506">
    <property type="entry name" value="RelB-like"/>
    <property type="match status" value="1"/>
</dbReference>
<dbReference type="EMBL" id="JACNLL010000061">
    <property type="protein sequence ID" value="MBC8199707.1"/>
    <property type="molecule type" value="Genomic_DNA"/>
</dbReference>
<evidence type="ECO:0000313" key="1">
    <source>
        <dbReference type="EMBL" id="MBC8199707.1"/>
    </source>
</evidence>
<evidence type="ECO:0008006" key="3">
    <source>
        <dbReference type="Google" id="ProtNLM"/>
    </source>
</evidence>
<name>A0A8J6T7Q7_9BACT</name>
<organism evidence="1 2">
    <name type="scientific">Candidatus Desulfaltia bathyphila</name>
    <dbReference type="NCBI Taxonomy" id="2841697"/>
    <lineage>
        <taxon>Bacteria</taxon>
        <taxon>Pseudomonadati</taxon>
        <taxon>Thermodesulfobacteriota</taxon>
        <taxon>Desulfobacteria</taxon>
        <taxon>Desulfobacterales</taxon>
        <taxon>Desulfobacterales incertae sedis</taxon>
        <taxon>Candidatus Desulfaltia</taxon>
    </lineage>
</organism>
<protein>
    <recommendedName>
        <fullName evidence="3">Phd_YefM</fullName>
    </recommendedName>
</protein>
<reference evidence="1 2" key="1">
    <citation type="submission" date="2020-08" db="EMBL/GenBank/DDBJ databases">
        <title>Bridging the membrane lipid divide: bacteria of the FCB group superphylum have the potential to synthesize archaeal ether lipids.</title>
        <authorList>
            <person name="Villanueva L."/>
            <person name="Von Meijenfeldt F.A.B."/>
            <person name="Westbye A.B."/>
            <person name="Yadav S."/>
            <person name="Hopmans E.C."/>
            <person name="Dutilh B.E."/>
            <person name="Sinninghe Damste J.S."/>
        </authorList>
    </citation>
    <scope>NUCLEOTIDE SEQUENCE [LARGE SCALE GENOMIC DNA]</scope>
    <source>
        <strain evidence="1">NIOZ-UU82</strain>
    </source>
</reference>
<dbReference type="AlphaFoldDB" id="A0A8J6T7Q7"/>
<dbReference type="Proteomes" id="UP000603545">
    <property type="component" value="Unassembled WGS sequence"/>
</dbReference>
<evidence type="ECO:0000313" key="2">
    <source>
        <dbReference type="Proteomes" id="UP000603545"/>
    </source>
</evidence>